<protein>
    <submittedName>
        <fullName evidence="1">Uncharacterized protein</fullName>
    </submittedName>
</protein>
<keyword evidence="2" id="KW-1185">Reference proteome</keyword>
<evidence type="ECO:0000313" key="1">
    <source>
        <dbReference type="EMBL" id="MFC7181490.1"/>
    </source>
</evidence>
<sequence>MTDAARSRQIFEQARLQGCYPLQHDWGSPLGVKMPEHVTECPAHREIWLGWRNNRYDLRRPSEWPGSPSGIMDSRTSHEERAYGWAEQNLAQMGLVAEICGRGTSPQCNRQEAMT</sequence>
<name>A0ABW2FW69_9ACTN</name>
<evidence type="ECO:0000313" key="2">
    <source>
        <dbReference type="Proteomes" id="UP001596435"/>
    </source>
</evidence>
<reference evidence="2" key="1">
    <citation type="journal article" date="2019" name="Int. J. Syst. Evol. Microbiol.">
        <title>The Global Catalogue of Microorganisms (GCM) 10K type strain sequencing project: providing services to taxonomists for standard genome sequencing and annotation.</title>
        <authorList>
            <consortium name="The Broad Institute Genomics Platform"/>
            <consortium name="The Broad Institute Genome Sequencing Center for Infectious Disease"/>
            <person name="Wu L."/>
            <person name="Ma J."/>
        </authorList>
    </citation>
    <scope>NUCLEOTIDE SEQUENCE [LARGE SCALE GENOMIC DNA]</scope>
    <source>
        <strain evidence="2">CGMCC 1.12859</strain>
    </source>
</reference>
<comment type="caution">
    <text evidence="1">The sequence shown here is derived from an EMBL/GenBank/DDBJ whole genome shotgun (WGS) entry which is preliminary data.</text>
</comment>
<dbReference type="RefSeq" id="WP_345703799.1">
    <property type="nucleotide sequence ID" value="NZ_BAABKV010000001.1"/>
</dbReference>
<organism evidence="1 2">
    <name type="scientific">Kitasatospora paranensis</name>
    <dbReference type="NCBI Taxonomy" id="258053"/>
    <lineage>
        <taxon>Bacteria</taxon>
        <taxon>Bacillati</taxon>
        <taxon>Actinomycetota</taxon>
        <taxon>Actinomycetes</taxon>
        <taxon>Kitasatosporales</taxon>
        <taxon>Streptomycetaceae</taxon>
        <taxon>Kitasatospora</taxon>
    </lineage>
</organism>
<accession>A0ABW2FW69</accession>
<gene>
    <name evidence="1" type="ORF">ACFQMG_18220</name>
</gene>
<proteinExistence type="predicted"/>
<dbReference type="EMBL" id="JBHTAJ010000032">
    <property type="protein sequence ID" value="MFC7181490.1"/>
    <property type="molecule type" value="Genomic_DNA"/>
</dbReference>
<dbReference type="Proteomes" id="UP001596435">
    <property type="component" value="Unassembled WGS sequence"/>
</dbReference>